<gene>
    <name evidence="2" type="ORF">H8707_14560</name>
</gene>
<dbReference type="SUPFAM" id="SSF51658">
    <property type="entry name" value="Xylose isomerase-like"/>
    <property type="match status" value="1"/>
</dbReference>
<comment type="caution">
    <text evidence="2">The sequence shown here is derived from an EMBL/GenBank/DDBJ whole genome shotgun (WGS) entry which is preliminary data.</text>
</comment>
<dbReference type="Proteomes" id="UP000601171">
    <property type="component" value="Unassembled WGS sequence"/>
</dbReference>
<keyword evidence="2" id="KW-0413">Isomerase</keyword>
<dbReference type="Gene3D" id="3.20.20.150">
    <property type="entry name" value="Divalent-metal-dependent TIM barrel enzymes"/>
    <property type="match status" value="1"/>
</dbReference>
<protein>
    <submittedName>
        <fullName evidence="2">Sugar phosphate isomerase/epimerase</fullName>
    </submittedName>
</protein>
<evidence type="ECO:0000313" key="3">
    <source>
        <dbReference type="Proteomes" id="UP000601171"/>
    </source>
</evidence>
<dbReference type="InterPro" id="IPR013022">
    <property type="entry name" value="Xyl_isomerase-like_TIM-brl"/>
</dbReference>
<sequence>MKRKLISCISHIGELNIDEIKRLEVGIEIQDFTEPNMTDKEVNNLIIKYKELFKGFNNIKSIHGPFLDLKPSSPDLEIRRVSQRRYIKAFLIAKELDIDYLIFHSQINPHLNEENIRKLNVEQSKEFWEEIARVVNYKGIILIENIFEETPIMIKELIEAINLPNIKINLDVGHAKLGSVSIENWVKELKDYIGYIHLHTNDGKSDQHLRPTEEEVKRLLYILDKYEIHCPISLEYKVENLEKDLEMF</sequence>
<dbReference type="InterPro" id="IPR036237">
    <property type="entry name" value="Xyl_isomerase-like_sf"/>
</dbReference>
<dbReference type="RefSeq" id="WP_262430902.1">
    <property type="nucleotide sequence ID" value="NZ_JACRTG010000034.1"/>
</dbReference>
<dbReference type="GO" id="GO:0016853">
    <property type="term" value="F:isomerase activity"/>
    <property type="evidence" value="ECO:0007669"/>
    <property type="project" value="UniProtKB-KW"/>
</dbReference>
<proteinExistence type="predicted"/>
<name>A0A926F022_9FIRM</name>
<evidence type="ECO:0000259" key="1">
    <source>
        <dbReference type="Pfam" id="PF01261"/>
    </source>
</evidence>
<dbReference type="EMBL" id="JACRTG010000034">
    <property type="protein sequence ID" value="MBC8589434.1"/>
    <property type="molecule type" value="Genomic_DNA"/>
</dbReference>
<feature type="domain" description="Xylose isomerase-like TIM barrel" evidence="1">
    <location>
        <begin position="46"/>
        <end position="240"/>
    </location>
</feature>
<dbReference type="AlphaFoldDB" id="A0A926F022"/>
<evidence type="ECO:0000313" key="2">
    <source>
        <dbReference type="EMBL" id="MBC8589434.1"/>
    </source>
</evidence>
<accession>A0A926F022</accession>
<dbReference type="Pfam" id="PF01261">
    <property type="entry name" value="AP_endonuc_2"/>
    <property type="match status" value="1"/>
</dbReference>
<keyword evidence="3" id="KW-1185">Reference proteome</keyword>
<organism evidence="2 3">
    <name type="scientific">Paratissierella segnis</name>
    <dbReference type="NCBI Taxonomy" id="2763679"/>
    <lineage>
        <taxon>Bacteria</taxon>
        <taxon>Bacillati</taxon>
        <taxon>Bacillota</taxon>
        <taxon>Tissierellia</taxon>
        <taxon>Tissierellales</taxon>
        <taxon>Tissierellaceae</taxon>
        <taxon>Paratissierella</taxon>
    </lineage>
</organism>
<reference evidence="2" key="1">
    <citation type="submission" date="2020-08" db="EMBL/GenBank/DDBJ databases">
        <title>Genome public.</title>
        <authorList>
            <person name="Liu C."/>
            <person name="Sun Q."/>
        </authorList>
    </citation>
    <scope>NUCLEOTIDE SEQUENCE</scope>
    <source>
        <strain evidence="2">BX21</strain>
    </source>
</reference>